<evidence type="ECO:0000313" key="2">
    <source>
        <dbReference type="EMBL" id="MCX8531573.1"/>
    </source>
</evidence>
<organism evidence="2 3">
    <name type="scientific">Chryseobacterium luquanense</name>
    <dbReference type="NCBI Taxonomy" id="2983766"/>
    <lineage>
        <taxon>Bacteria</taxon>
        <taxon>Pseudomonadati</taxon>
        <taxon>Bacteroidota</taxon>
        <taxon>Flavobacteriia</taxon>
        <taxon>Flavobacteriales</taxon>
        <taxon>Weeksellaceae</taxon>
        <taxon>Chryseobacterium group</taxon>
        <taxon>Chryseobacterium</taxon>
    </lineage>
</organism>
<reference evidence="2" key="1">
    <citation type="submission" date="2022-10" db="EMBL/GenBank/DDBJ databases">
        <title>Chryseobacterium sp. nov., a novel bacterial species.</title>
        <authorList>
            <person name="Cao Y."/>
        </authorList>
    </citation>
    <scope>NUCLEOTIDE SEQUENCE</scope>
    <source>
        <strain evidence="2">KC 927</strain>
    </source>
</reference>
<proteinExistence type="predicted"/>
<keyword evidence="1" id="KW-0812">Transmembrane</keyword>
<feature type="transmembrane region" description="Helical" evidence="1">
    <location>
        <begin position="40"/>
        <end position="65"/>
    </location>
</feature>
<gene>
    <name evidence="2" type="ORF">OEA66_04285</name>
</gene>
<evidence type="ECO:0000256" key="1">
    <source>
        <dbReference type="SAM" id="Phobius"/>
    </source>
</evidence>
<keyword evidence="3" id="KW-1185">Reference proteome</keyword>
<name>A0ABT3Y0A1_9FLAO</name>
<keyword evidence="1" id="KW-1133">Transmembrane helix</keyword>
<protein>
    <submittedName>
        <fullName evidence="2">Uncharacterized protein</fullName>
    </submittedName>
</protein>
<keyword evidence="1" id="KW-0472">Membrane</keyword>
<sequence>MAEQQDSIGVRRARLDSLKIYEISEKELDLLEKGSGDSMILNCSISLFSIFLSFFTVLLTVDFFYDDKDDLIVKFLIFLCLTIICFLGSLVCFIIWFKNRGDFKKTVTEIKNRMDPERLPSTDEDAIEIRD</sequence>
<accession>A0ABT3Y0A1</accession>
<dbReference type="Proteomes" id="UP001070176">
    <property type="component" value="Unassembled WGS sequence"/>
</dbReference>
<comment type="caution">
    <text evidence="2">The sequence shown here is derived from an EMBL/GenBank/DDBJ whole genome shotgun (WGS) entry which is preliminary data.</text>
</comment>
<evidence type="ECO:0000313" key="3">
    <source>
        <dbReference type="Proteomes" id="UP001070176"/>
    </source>
</evidence>
<dbReference type="RefSeq" id="WP_267280217.1">
    <property type="nucleotide sequence ID" value="NZ_JAOVZV010000003.1"/>
</dbReference>
<feature type="transmembrane region" description="Helical" evidence="1">
    <location>
        <begin position="71"/>
        <end position="97"/>
    </location>
</feature>
<dbReference type="EMBL" id="JAOVZV010000003">
    <property type="protein sequence ID" value="MCX8531573.1"/>
    <property type="molecule type" value="Genomic_DNA"/>
</dbReference>